<dbReference type="EMBL" id="JAPWDS010000001">
    <property type="protein sequence ID" value="KAJ5520755.1"/>
    <property type="molecule type" value="Genomic_DNA"/>
</dbReference>
<evidence type="ECO:0000313" key="2">
    <source>
        <dbReference type="Proteomes" id="UP001149954"/>
    </source>
</evidence>
<dbReference type="OrthoDB" id="4276636at2759"/>
<protein>
    <submittedName>
        <fullName evidence="1">Uncharacterized protein</fullName>
    </submittedName>
</protein>
<organism evidence="1 2">
    <name type="scientific">Penicillium fimorum</name>
    <dbReference type="NCBI Taxonomy" id="1882269"/>
    <lineage>
        <taxon>Eukaryota</taxon>
        <taxon>Fungi</taxon>
        <taxon>Dikarya</taxon>
        <taxon>Ascomycota</taxon>
        <taxon>Pezizomycotina</taxon>
        <taxon>Eurotiomycetes</taxon>
        <taxon>Eurotiomycetidae</taxon>
        <taxon>Eurotiales</taxon>
        <taxon>Aspergillaceae</taxon>
        <taxon>Penicillium</taxon>
    </lineage>
</organism>
<name>A0A9W9Y5T4_9EURO</name>
<proteinExistence type="predicted"/>
<dbReference type="AlphaFoldDB" id="A0A9W9Y5T4"/>
<accession>A0A9W9Y5T4</accession>
<keyword evidence="2" id="KW-1185">Reference proteome</keyword>
<comment type="caution">
    <text evidence="1">The sequence shown here is derived from an EMBL/GenBank/DDBJ whole genome shotgun (WGS) entry which is preliminary data.</text>
</comment>
<dbReference type="Proteomes" id="UP001149954">
    <property type="component" value="Unassembled WGS sequence"/>
</dbReference>
<reference evidence="1" key="2">
    <citation type="journal article" date="2023" name="IMA Fungus">
        <title>Comparative genomic study of the Penicillium genus elucidates a diverse pangenome and 15 lateral gene transfer events.</title>
        <authorList>
            <person name="Petersen C."/>
            <person name="Sorensen T."/>
            <person name="Nielsen M.R."/>
            <person name="Sondergaard T.E."/>
            <person name="Sorensen J.L."/>
            <person name="Fitzpatrick D.A."/>
            <person name="Frisvad J.C."/>
            <person name="Nielsen K.L."/>
        </authorList>
    </citation>
    <scope>NUCLEOTIDE SEQUENCE</scope>
    <source>
        <strain evidence="1">IBT 29495</strain>
    </source>
</reference>
<sequence length="114" mass="13059">MPTYTQEICEFRKELMCQIDILTNHPSHQQLVSEKLIRTARVMRKVKGLAFDISVYLPDHEFVTAARPGFYQTTFPQICDFIENTLIGFSGALVDYPESDESVVSQLLNLLNTM</sequence>
<gene>
    <name evidence="1" type="ORF">N7463_001208</name>
</gene>
<reference evidence="1" key="1">
    <citation type="submission" date="2022-12" db="EMBL/GenBank/DDBJ databases">
        <authorList>
            <person name="Petersen C."/>
        </authorList>
    </citation>
    <scope>NUCLEOTIDE SEQUENCE</scope>
    <source>
        <strain evidence="1">IBT 29495</strain>
    </source>
</reference>
<evidence type="ECO:0000313" key="1">
    <source>
        <dbReference type="EMBL" id="KAJ5520755.1"/>
    </source>
</evidence>